<comment type="caution">
    <text evidence="2">The sequence shown here is derived from an EMBL/GenBank/DDBJ whole genome shotgun (WGS) entry which is preliminary data.</text>
</comment>
<dbReference type="Gene3D" id="3.40.50.1820">
    <property type="entry name" value="alpha/beta hydrolase"/>
    <property type="match status" value="1"/>
</dbReference>
<sequence length="264" mass="27503">MMSRTLRLSDGASVRVIEAGTGAPVLLIHGVGMRAEAWGPQIATLSATHRVLAVDMPGHGESTPLPPTARLPDFVAWAARVIEALALGPVSVAGHSMGALIAGGLAVERPDLVARVALLNGVCRRSPEARAAVLARAEEIARGAGGIEAPLARWFGPEDAAIRDQVAGWLRAVDMTGYAIAYRAFAEGDSTYADRLPQVRCPALVLTGDGDANSTPAMTQAMAAAMPLGQAVVLEGHRHMANLTAPETVSRALTDWLARKEATA</sequence>
<dbReference type="GO" id="GO:0016787">
    <property type="term" value="F:hydrolase activity"/>
    <property type="evidence" value="ECO:0007669"/>
    <property type="project" value="UniProtKB-KW"/>
</dbReference>
<proteinExistence type="predicted"/>
<evidence type="ECO:0000259" key="1">
    <source>
        <dbReference type="Pfam" id="PF12697"/>
    </source>
</evidence>
<protein>
    <submittedName>
        <fullName evidence="2">Hydrolase</fullName>
    </submittedName>
</protein>
<dbReference type="EMBL" id="BMYQ01000007">
    <property type="protein sequence ID" value="GGW35443.1"/>
    <property type="molecule type" value="Genomic_DNA"/>
</dbReference>
<feature type="domain" description="AB hydrolase-1" evidence="1">
    <location>
        <begin position="25"/>
        <end position="251"/>
    </location>
</feature>
<gene>
    <name evidence="2" type="ORF">GCM10011452_25000</name>
</gene>
<dbReference type="SUPFAM" id="SSF53474">
    <property type="entry name" value="alpha/beta-Hydrolases"/>
    <property type="match status" value="1"/>
</dbReference>
<organism evidence="2 3">
    <name type="scientific">Gemmobacter lanyuensis</name>
    <dbReference type="NCBI Taxonomy" id="1054497"/>
    <lineage>
        <taxon>Bacteria</taxon>
        <taxon>Pseudomonadati</taxon>
        <taxon>Pseudomonadota</taxon>
        <taxon>Alphaproteobacteria</taxon>
        <taxon>Rhodobacterales</taxon>
        <taxon>Paracoccaceae</taxon>
        <taxon>Gemmobacter</taxon>
    </lineage>
</organism>
<evidence type="ECO:0000313" key="2">
    <source>
        <dbReference type="EMBL" id="GGW35443.1"/>
    </source>
</evidence>
<reference evidence="2" key="1">
    <citation type="journal article" date="2014" name="Int. J. Syst. Evol. Microbiol.">
        <title>Complete genome sequence of Corynebacterium casei LMG S-19264T (=DSM 44701T), isolated from a smear-ripened cheese.</title>
        <authorList>
            <consortium name="US DOE Joint Genome Institute (JGI-PGF)"/>
            <person name="Walter F."/>
            <person name="Albersmeier A."/>
            <person name="Kalinowski J."/>
            <person name="Ruckert C."/>
        </authorList>
    </citation>
    <scope>NUCLEOTIDE SEQUENCE</scope>
    <source>
        <strain evidence="2">KCTC 23714</strain>
    </source>
</reference>
<dbReference type="Pfam" id="PF12697">
    <property type="entry name" value="Abhydrolase_6"/>
    <property type="match status" value="1"/>
</dbReference>
<dbReference type="AlphaFoldDB" id="A0A918IW30"/>
<dbReference type="PANTHER" id="PTHR46438:SF11">
    <property type="entry name" value="LIPASE-RELATED"/>
    <property type="match status" value="1"/>
</dbReference>
<name>A0A918IW30_9RHOB</name>
<reference evidence="2" key="2">
    <citation type="submission" date="2020-09" db="EMBL/GenBank/DDBJ databases">
        <authorList>
            <person name="Sun Q."/>
            <person name="Kim S."/>
        </authorList>
    </citation>
    <scope>NUCLEOTIDE SEQUENCE</scope>
    <source>
        <strain evidence="2">KCTC 23714</strain>
    </source>
</reference>
<dbReference type="Proteomes" id="UP000628984">
    <property type="component" value="Unassembled WGS sequence"/>
</dbReference>
<evidence type="ECO:0000313" key="3">
    <source>
        <dbReference type="Proteomes" id="UP000628984"/>
    </source>
</evidence>
<dbReference type="InterPro" id="IPR029058">
    <property type="entry name" value="AB_hydrolase_fold"/>
</dbReference>
<keyword evidence="2" id="KW-0378">Hydrolase</keyword>
<dbReference type="PRINTS" id="PR00111">
    <property type="entry name" value="ABHYDROLASE"/>
</dbReference>
<accession>A0A918IW30</accession>
<keyword evidence="3" id="KW-1185">Reference proteome</keyword>
<dbReference type="RefSeq" id="WP_189634209.1">
    <property type="nucleotide sequence ID" value="NZ_BMYQ01000007.1"/>
</dbReference>
<dbReference type="PANTHER" id="PTHR46438">
    <property type="entry name" value="ALPHA/BETA-HYDROLASES SUPERFAMILY PROTEIN"/>
    <property type="match status" value="1"/>
</dbReference>
<dbReference type="InterPro" id="IPR000073">
    <property type="entry name" value="AB_hydrolase_1"/>
</dbReference>